<organism evidence="3 4">
    <name type="scientific">Streptosporangium fragile</name>
    <dbReference type="NCBI Taxonomy" id="46186"/>
    <lineage>
        <taxon>Bacteria</taxon>
        <taxon>Bacillati</taxon>
        <taxon>Actinomycetota</taxon>
        <taxon>Actinomycetes</taxon>
        <taxon>Streptosporangiales</taxon>
        <taxon>Streptosporangiaceae</taxon>
        <taxon>Streptosporangium</taxon>
    </lineage>
</organism>
<dbReference type="PROSITE" id="PS52019">
    <property type="entry name" value="PKS_MFAS_DH"/>
    <property type="match status" value="1"/>
</dbReference>
<evidence type="ECO:0000259" key="2">
    <source>
        <dbReference type="PROSITE" id="PS52019"/>
    </source>
</evidence>
<evidence type="ECO:0000256" key="1">
    <source>
        <dbReference type="PROSITE-ProRule" id="PRU01363"/>
    </source>
</evidence>
<dbReference type="EMBL" id="BAAAVI010000101">
    <property type="protein sequence ID" value="GAA2909727.1"/>
    <property type="molecule type" value="Genomic_DNA"/>
</dbReference>
<feature type="region of interest" description="C-terminal hotdog fold" evidence="1">
    <location>
        <begin position="1"/>
        <end position="107"/>
    </location>
</feature>
<accession>A0ABN3WBQ4</accession>
<gene>
    <name evidence="3" type="ORF">GCM10010517_76150</name>
</gene>
<evidence type="ECO:0000313" key="3">
    <source>
        <dbReference type="EMBL" id="GAA2909727.1"/>
    </source>
</evidence>
<reference evidence="3 4" key="1">
    <citation type="journal article" date="2019" name="Int. J. Syst. Evol. Microbiol.">
        <title>The Global Catalogue of Microorganisms (GCM) 10K type strain sequencing project: providing services to taxonomists for standard genome sequencing and annotation.</title>
        <authorList>
            <consortium name="The Broad Institute Genomics Platform"/>
            <consortium name="The Broad Institute Genome Sequencing Center for Infectious Disease"/>
            <person name="Wu L."/>
            <person name="Ma J."/>
        </authorList>
    </citation>
    <scope>NUCLEOTIDE SEQUENCE [LARGE SCALE GENOMIC DNA]</scope>
    <source>
        <strain evidence="3 4">JCM 6242</strain>
    </source>
</reference>
<proteinExistence type="predicted"/>
<dbReference type="InterPro" id="IPR049551">
    <property type="entry name" value="PKS_DH_C"/>
</dbReference>
<feature type="region of interest" description="N-terminal hotdog fold" evidence="1">
    <location>
        <position position="1"/>
    </location>
</feature>
<comment type="caution">
    <text evidence="3">The sequence shown here is derived from an EMBL/GenBank/DDBJ whole genome shotgun (WGS) entry which is preliminary data.</text>
</comment>
<name>A0ABN3WBQ4_9ACTN</name>
<dbReference type="Gene3D" id="3.10.129.120">
    <property type="match status" value="1"/>
</dbReference>
<keyword evidence="4" id="KW-1185">Reference proteome</keyword>
<sequence length="332" mass="35803">MHDSIATDMGRYIFHPALLDSALQPVMTLLDATGAAQDTYLPVRTARCRVHARPEPGRRLWSRAVRASAPPGEDPVEFDVLVGDDAGRPVATIEGFRLRKPAADSPEMAEQKARPLLHGVEWTELEPLPRPPLEQASWLVVTGSPLGSRLRAALAEGGSRAVLVQPGDGYRGRPQRRRRLSRVGENLAARPRGRAVPASCPLSPSGVPGHAGSMRNAFVHDAVVVMEPEGDVGAPGAAVTAALCGHWEHPPPCPLAPHRCHADREPAGVRLRILFAAEPDLEETVRERIDRALRSGRLSGPDGVVTRWRLRASGRGDLVPEEAAHARRLIGA</sequence>
<comment type="caution">
    <text evidence="1">Lacks conserved residue(s) required for the propagation of feature annotation.</text>
</comment>
<dbReference type="Proteomes" id="UP001500831">
    <property type="component" value="Unassembled WGS sequence"/>
</dbReference>
<dbReference type="Pfam" id="PF14765">
    <property type="entry name" value="PS-DH"/>
    <property type="match status" value="1"/>
</dbReference>
<feature type="domain" description="PKS/mFAS DH" evidence="2">
    <location>
        <begin position="1"/>
        <end position="107"/>
    </location>
</feature>
<protein>
    <recommendedName>
        <fullName evidence="2">PKS/mFAS DH domain-containing protein</fullName>
    </recommendedName>
</protein>
<evidence type="ECO:0000313" key="4">
    <source>
        <dbReference type="Proteomes" id="UP001500831"/>
    </source>
</evidence>
<dbReference type="InterPro" id="IPR049900">
    <property type="entry name" value="PKS_mFAS_DH"/>
</dbReference>